<dbReference type="Pfam" id="PF12146">
    <property type="entry name" value="Hydrolase_4"/>
    <property type="match status" value="1"/>
</dbReference>
<accession>A0ABW8IDL7</accession>
<dbReference type="Pfam" id="PF00395">
    <property type="entry name" value="SLH"/>
    <property type="match status" value="3"/>
</dbReference>
<dbReference type="InterPro" id="IPR022742">
    <property type="entry name" value="Hydrolase_4"/>
</dbReference>
<keyword evidence="4" id="KW-1185">Reference proteome</keyword>
<dbReference type="PROSITE" id="PS51272">
    <property type="entry name" value="SLH"/>
    <property type="match status" value="3"/>
</dbReference>
<keyword evidence="1" id="KW-0732">Signal</keyword>
<sequence>MKKIKRVGPVLLAAAIGTSGIFTPSDIYLNVQAQTVLKNNVQINAEEKANLFMSAITNEKWAEAYSLLSDNLKKHVSQEQLPEIWKVKTAPFGKLGKQLTMKETVNSVHTNVVMTYEAEMFPIEVTINLDQSGNIDDFYIPFYYTPPSQYEKPAYEQIENYIERQVAIGSGEFSLPGTLTLPKGNGPFPAVVLVHGSGPNDQDESLYSTKPFRDIAVGLANHGIAVLRYEKVTREHHIKTGMNPKLSLQEETVHDAIQAVQLLHSLPEINHRVYVLGHSQGGYALPRIVEADKNHQIHGGIVVSGPSGKFQDLMLWQQLHALEMAKEQKLPAEQLEAIKANLAFWEQQIALINNSDYSKDNIPKELQLPNQYWWYELRDYVPAELAAKQTVPLFIMQGEKDLQVPSSELNEWKNVLDKRQNVSYKLYPDLIHLLVNYKGKPDYSEYSIPANVPEEFIQDIADWIEGEKIPLSFSDVNSNFWAYKEIKYIAEKGYINGYPNGTFQPNRAVTRAQAAKILANALQFDEKSVTDKTVFKDVGEGNEFLPYIRFLHQKGIMSGYTDGTFQPNEPLTRAQIARILATAFQLKGNPEKPFKDVRKDHWAAHYIDALAANGIAAGNSNGTFGPAEQVTRAQTAAFLYRTLNR</sequence>
<dbReference type="PANTHER" id="PTHR43265:SF1">
    <property type="entry name" value="ESTERASE ESTD"/>
    <property type="match status" value="1"/>
</dbReference>
<dbReference type="Gene3D" id="3.10.450.590">
    <property type="match status" value="1"/>
</dbReference>
<evidence type="ECO:0000256" key="1">
    <source>
        <dbReference type="ARBA" id="ARBA00022729"/>
    </source>
</evidence>
<evidence type="ECO:0000313" key="3">
    <source>
        <dbReference type="EMBL" id="MFK2826761.1"/>
    </source>
</evidence>
<keyword evidence="3" id="KW-0378">Hydrolase</keyword>
<reference evidence="3 4" key="1">
    <citation type="submission" date="2023-07" db="EMBL/GenBank/DDBJ databases">
        <title>Bacillus lucianemedeirus sp. nov, a new species isolated from an immunobiological production facility.</title>
        <authorList>
            <person name="Costa L.V."/>
            <person name="Miranda R.V.S.L."/>
            <person name="Brandao M.L.L."/>
            <person name="Reis C.M.F."/>
            <person name="Frazao A.M."/>
            <person name="Cruz F.V."/>
            <person name="Baio P.V.P."/>
            <person name="Veras J.F.C."/>
            <person name="Ramos J.N."/>
            <person name="Vieira V."/>
        </authorList>
    </citation>
    <scope>NUCLEOTIDE SEQUENCE [LARGE SCALE GENOMIC DNA]</scope>
    <source>
        <strain evidence="3 4">B190/17</strain>
    </source>
</reference>
<protein>
    <submittedName>
        <fullName evidence="3">Alpha/beta fold hydrolase</fullName>
    </submittedName>
</protein>
<evidence type="ECO:0000259" key="2">
    <source>
        <dbReference type="PROSITE" id="PS51272"/>
    </source>
</evidence>
<dbReference type="RefSeq" id="WP_404318377.1">
    <property type="nucleotide sequence ID" value="NZ_JAUIYO010000015.1"/>
</dbReference>
<dbReference type="PANTHER" id="PTHR43265">
    <property type="entry name" value="ESTERASE ESTD"/>
    <property type="match status" value="1"/>
</dbReference>
<dbReference type="SUPFAM" id="SSF53474">
    <property type="entry name" value="alpha/beta-Hydrolases"/>
    <property type="match status" value="1"/>
</dbReference>
<dbReference type="Proteomes" id="UP001619911">
    <property type="component" value="Unassembled WGS sequence"/>
</dbReference>
<feature type="domain" description="SLH" evidence="2">
    <location>
        <begin position="469"/>
        <end position="532"/>
    </location>
</feature>
<gene>
    <name evidence="3" type="ORF">QYG89_13980</name>
</gene>
<dbReference type="InterPro" id="IPR029058">
    <property type="entry name" value="AB_hydrolase_fold"/>
</dbReference>
<dbReference type="InterPro" id="IPR001119">
    <property type="entry name" value="SLH_dom"/>
</dbReference>
<feature type="domain" description="SLH" evidence="2">
    <location>
        <begin position="590"/>
        <end position="645"/>
    </location>
</feature>
<comment type="caution">
    <text evidence="3">The sequence shown here is derived from an EMBL/GenBank/DDBJ whole genome shotgun (WGS) entry which is preliminary data.</text>
</comment>
<name>A0ABW8IDL7_9BACI</name>
<feature type="domain" description="SLH" evidence="2">
    <location>
        <begin position="535"/>
        <end position="589"/>
    </location>
</feature>
<dbReference type="EMBL" id="JAUIYO010000015">
    <property type="protein sequence ID" value="MFK2826761.1"/>
    <property type="molecule type" value="Genomic_DNA"/>
</dbReference>
<dbReference type="Gene3D" id="3.40.50.1820">
    <property type="entry name" value="alpha/beta hydrolase"/>
    <property type="match status" value="1"/>
</dbReference>
<dbReference type="InterPro" id="IPR053145">
    <property type="entry name" value="AB_hydrolase_Est10"/>
</dbReference>
<proteinExistence type="predicted"/>
<evidence type="ECO:0000313" key="4">
    <source>
        <dbReference type="Proteomes" id="UP001619911"/>
    </source>
</evidence>
<organism evidence="3 4">
    <name type="scientific">Bacillus lumedeiriae</name>
    <dbReference type="NCBI Taxonomy" id="3058829"/>
    <lineage>
        <taxon>Bacteria</taxon>
        <taxon>Bacillati</taxon>
        <taxon>Bacillota</taxon>
        <taxon>Bacilli</taxon>
        <taxon>Bacillales</taxon>
        <taxon>Bacillaceae</taxon>
        <taxon>Bacillus</taxon>
    </lineage>
</organism>
<dbReference type="GO" id="GO:0016787">
    <property type="term" value="F:hydrolase activity"/>
    <property type="evidence" value="ECO:0007669"/>
    <property type="project" value="UniProtKB-KW"/>
</dbReference>